<accession>C7R1V2</accession>
<proteinExistence type="predicted"/>
<protein>
    <recommendedName>
        <fullName evidence="3">Prevent-host-death family protein</fullName>
    </recommendedName>
</protein>
<gene>
    <name evidence="1" type="ordered locus">Jden_0757</name>
</gene>
<dbReference type="KEGG" id="jde:Jden_0757"/>
<dbReference type="Proteomes" id="UP000000628">
    <property type="component" value="Chromosome"/>
</dbReference>
<name>C7R1V2_JONDD</name>
<dbReference type="STRING" id="471856.Jden_0757"/>
<dbReference type="EMBL" id="CP001706">
    <property type="protein sequence ID" value="ACV08420.1"/>
    <property type="molecule type" value="Genomic_DNA"/>
</dbReference>
<reference evidence="1 2" key="1">
    <citation type="journal article" date="2009" name="Stand. Genomic Sci.">
        <title>Complete genome sequence of Jonesia denitrificans type strain (Prevot 55134).</title>
        <authorList>
            <person name="Pukall R."/>
            <person name="Gehrich-Schroter G."/>
            <person name="Lapidus A."/>
            <person name="Nolan M."/>
            <person name="Glavina Del Rio T."/>
            <person name="Lucas S."/>
            <person name="Chen F."/>
            <person name="Tice H."/>
            <person name="Pitluck S."/>
            <person name="Cheng J.F."/>
            <person name="Copeland A."/>
            <person name="Saunders E."/>
            <person name="Brettin T."/>
            <person name="Detter J.C."/>
            <person name="Bruce D."/>
            <person name="Goodwin L."/>
            <person name="Pati A."/>
            <person name="Ivanova N."/>
            <person name="Mavromatis K."/>
            <person name="Ovchinnikova G."/>
            <person name="Chen A."/>
            <person name="Palaniappan K."/>
            <person name="Land M."/>
            <person name="Hauser L."/>
            <person name="Chang Y.J."/>
            <person name="Jeffries C.D."/>
            <person name="Chain P."/>
            <person name="Goker M."/>
            <person name="Bristow J."/>
            <person name="Eisen J.A."/>
            <person name="Markowitz V."/>
            <person name="Hugenholtz P."/>
            <person name="Kyrpides N.C."/>
            <person name="Klenk H.P."/>
            <person name="Han C."/>
        </authorList>
    </citation>
    <scope>NUCLEOTIDE SEQUENCE [LARGE SCALE GENOMIC DNA]</scope>
    <source>
        <strain evidence="2">ATCC 14870 / DSM 20603 / BCRC 15368 / CIP 55.134 / JCM 11481 / NBRC 15587 / NCTC 10816 / Prevot 55134</strain>
    </source>
</reference>
<keyword evidence="2" id="KW-1185">Reference proteome</keyword>
<dbReference type="eggNOG" id="COG1598">
    <property type="taxonomic scope" value="Bacteria"/>
</dbReference>
<dbReference type="AlphaFoldDB" id="C7R1V2"/>
<evidence type="ECO:0008006" key="3">
    <source>
        <dbReference type="Google" id="ProtNLM"/>
    </source>
</evidence>
<dbReference type="Gene3D" id="3.30.160.620">
    <property type="match status" value="1"/>
</dbReference>
<dbReference type="InterPro" id="IPR035424">
    <property type="entry name" value="Antitoxin_RelB"/>
</dbReference>
<dbReference type="Pfam" id="PF12910">
    <property type="entry name" value="PHD_like"/>
    <property type="match status" value="1"/>
</dbReference>
<dbReference type="HOGENOM" id="CLU_128208_0_0_11"/>
<sequence length="146" mass="16349">MYTHVQECSLVDMASVFKTNEARSAMSDVLNQARQARTPIIERGAEHYAVTEKASLLSFLNHTVEARPQVILEDGAYVLIIPGLPFASEATTIDEAVDNLMLDLREYAQDWKDVYSAAPNHVENWGLVTLISLLSDNELKEWLIDA</sequence>
<evidence type="ECO:0000313" key="2">
    <source>
        <dbReference type="Proteomes" id="UP000000628"/>
    </source>
</evidence>
<evidence type="ECO:0000313" key="1">
    <source>
        <dbReference type="EMBL" id="ACV08420.1"/>
    </source>
</evidence>
<organism evidence="1 2">
    <name type="scientific">Jonesia denitrificans (strain ATCC 14870 / DSM 20603 / BCRC 15368 / CIP 55.134 / JCM 11481 / NBRC 15587 / NCTC 10816 / Prevot 55134)</name>
    <name type="common">Listeria denitrificans</name>
    <dbReference type="NCBI Taxonomy" id="471856"/>
    <lineage>
        <taxon>Bacteria</taxon>
        <taxon>Bacillati</taxon>
        <taxon>Actinomycetota</taxon>
        <taxon>Actinomycetes</taxon>
        <taxon>Micrococcales</taxon>
        <taxon>Jonesiaceae</taxon>
        <taxon>Jonesia</taxon>
    </lineage>
</organism>